<evidence type="ECO:0000313" key="2">
    <source>
        <dbReference type="EMBL" id="MFC5147129.1"/>
    </source>
</evidence>
<dbReference type="Proteomes" id="UP001596222">
    <property type="component" value="Unassembled WGS sequence"/>
</dbReference>
<dbReference type="RefSeq" id="WP_382044486.1">
    <property type="nucleotide sequence ID" value="NZ_JBHSKJ010000011.1"/>
</dbReference>
<comment type="caution">
    <text evidence="2">The sequence shown here is derived from an EMBL/GenBank/DDBJ whole genome shotgun (WGS) entry which is preliminary data.</text>
</comment>
<sequence>MPQPAADHDHDHDHDGNAVPRFDRVPHALRGLLVQTWVELGQPGIADHYVVLERASGNETVFYPVEWHLREGYRQH</sequence>
<proteinExistence type="predicted"/>
<dbReference type="EMBL" id="JBHSKJ010000011">
    <property type="protein sequence ID" value="MFC5147129.1"/>
    <property type="molecule type" value="Genomic_DNA"/>
</dbReference>
<reference evidence="3" key="1">
    <citation type="journal article" date="2019" name="Int. J. Syst. Evol. Microbiol.">
        <title>The Global Catalogue of Microorganisms (GCM) 10K type strain sequencing project: providing services to taxonomists for standard genome sequencing and annotation.</title>
        <authorList>
            <consortium name="The Broad Institute Genomics Platform"/>
            <consortium name="The Broad Institute Genome Sequencing Center for Infectious Disease"/>
            <person name="Wu L."/>
            <person name="Ma J."/>
        </authorList>
    </citation>
    <scope>NUCLEOTIDE SEQUENCE [LARGE SCALE GENOMIC DNA]</scope>
    <source>
        <strain evidence="3">CGMCC 4.1641</strain>
    </source>
</reference>
<protein>
    <submittedName>
        <fullName evidence="2">Uncharacterized protein</fullName>
    </submittedName>
</protein>
<feature type="region of interest" description="Disordered" evidence="1">
    <location>
        <begin position="1"/>
        <end position="21"/>
    </location>
</feature>
<name>A0ABW0A3F3_9ACTN</name>
<evidence type="ECO:0000313" key="3">
    <source>
        <dbReference type="Proteomes" id="UP001596222"/>
    </source>
</evidence>
<accession>A0ABW0A3F3</accession>
<gene>
    <name evidence="2" type="ORF">ACFPP6_20870</name>
</gene>
<evidence type="ECO:0000256" key="1">
    <source>
        <dbReference type="SAM" id="MobiDB-lite"/>
    </source>
</evidence>
<keyword evidence="3" id="KW-1185">Reference proteome</keyword>
<organism evidence="2 3">
    <name type="scientific">Streptomyces aureoversilis</name>
    <dbReference type="NCBI Taxonomy" id="67277"/>
    <lineage>
        <taxon>Bacteria</taxon>
        <taxon>Bacillati</taxon>
        <taxon>Actinomycetota</taxon>
        <taxon>Actinomycetes</taxon>
        <taxon>Kitasatosporales</taxon>
        <taxon>Streptomycetaceae</taxon>
        <taxon>Streptomyces</taxon>
    </lineage>
</organism>